<name>A0A4R2CT96_SHIGR</name>
<comment type="similarity">
    <text evidence="2">Belongs to the UPF0324 family.</text>
</comment>
<dbReference type="Proteomes" id="UP000295351">
    <property type="component" value="Unassembled WGS sequence"/>
</dbReference>
<evidence type="ECO:0000313" key="10">
    <source>
        <dbReference type="Proteomes" id="UP000295351"/>
    </source>
</evidence>
<organism evidence="9 10">
    <name type="scientific">Shinella granuli</name>
    <dbReference type="NCBI Taxonomy" id="323621"/>
    <lineage>
        <taxon>Bacteria</taxon>
        <taxon>Pseudomonadati</taxon>
        <taxon>Pseudomonadota</taxon>
        <taxon>Alphaproteobacteria</taxon>
        <taxon>Hyphomicrobiales</taxon>
        <taxon>Rhizobiaceae</taxon>
        <taxon>Shinella</taxon>
    </lineage>
</organism>
<evidence type="ECO:0000256" key="3">
    <source>
        <dbReference type="ARBA" id="ARBA00022475"/>
    </source>
</evidence>
<feature type="transmembrane region" description="Helical" evidence="8">
    <location>
        <begin position="12"/>
        <end position="32"/>
    </location>
</feature>
<keyword evidence="3" id="KW-1003">Cell membrane</keyword>
<feature type="region of interest" description="Disordered" evidence="7">
    <location>
        <begin position="252"/>
        <end position="360"/>
    </location>
</feature>
<evidence type="ECO:0000256" key="4">
    <source>
        <dbReference type="ARBA" id="ARBA00022692"/>
    </source>
</evidence>
<keyword evidence="6 8" id="KW-0472">Membrane</keyword>
<feature type="compositionally biased region" description="Basic and acidic residues" evidence="7">
    <location>
        <begin position="308"/>
        <end position="321"/>
    </location>
</feature>
<evidence type="ECO:0000256" key="1">
    <source>
        <dbReference type="ARBA" id="ARBA00004651"/>
    </source>
</evidence>
<dbReference type="PANTHER" id="PTHR30106:SF2">
    <property type="entry name" value="UPF0324 INNER MEMBRANE PROTEIN YEIH"/>
    <property type="match status" value="1"/>
</dbReference>
<evidence type="ECO:0000256" key="8">
    <source>
        <dbReference type="SAM" id="Phobius"/>
    </source>
</evidence>
<feature type="transmembrane region" description="Helical" evidence="8">
    <location>
        <begin position="104"/>
        <end position="122"/>
    </location>
</feature>
<accession>A0A4R2CT96</accession>
<evidence type="ECO:0000313" key="9">
    <source>
        <dbReference type="EMBL" id="TCN42619.1"/>
    </source>
</evidence>
<dbReference type="GO" id="GO:0005886">
    <property type="term" value="C:plasma membrane"/>
    <property type="evidence" value="ECO:0007669"/>
    <property type="project" value="UniProtKB-SubCell"/>
</dbReference>
<gene>
    <name evidence="9" type="ORF">EV665_111148</name>
</gene>
<evidence type="ECO:0000256" key="5">
    <source>
        <dbReference type="ARBA" id="ARBA00022989"/>
    </source>
</evidence>
<feature type="compositionally biased region" description="Basic and acidic residues" evidence="7">
    <location>
        <begin position="330"/>
        <end position="346"/>
    </location>
</feature>
<feature type="transmembrane region" description="Helical" evidence="8">
    <location>
        <begin position="167"/>
        <end position="189"/>
    </location>
</feature>
<protein>
    <submittedName>
        <fullName evidence="9">Putative integral membrane protein (TIGR00698 family)</fullName>
    </submittedName>
</protein>
<keyword evidence="10" id="KW-1185">Reference proteome</keyword>
<dbReference type="PANTHER" id="PTHR30106">
    <property type="entry name" value="INNER MEMBRANE PROTEIN YEIH-RELATED"/>
    <property type="match status" value="1"/>
</dbReference>
<feature type="compositionally biased region" description="Basic residues" evidence="7">
    <location>
        <begin position="265"/>
        <end position="274"/>
    </location>
</feature>
<feature type="transmembrane region" description="Helical" evidence="8">
    <location>
        <begin position="201"/>
        <end position="222"/>
    </location>
</feature>
<feature type="compositionally biased region" description="Low complexity" evidence="7">
    <location>
        <begin position="252"/>
        <end position="264"/>
    </location>
</feature>
<sequence>MENSPNKPAILGIRVLLPGVLLSGFVSGLAALAERLEIRLAGGAWIEALVLAILLGAACRLLLRRPAVFDPGIAFSAKYFLEIAIVLLGAGVSATAIAGMGWPLIGAIAAVVGVVLLASYAIGRGLGLSRTVALLVACGNSICGNSVIAATAPVIRADAEDVASSIAFTAVLGMVTVLLLPVLVPLLGLSATGYGVMAGMTVYAVPQVLAATAPVSALSIQIGTFVKLVRVLMLGPVIFLLSLAAGKESGPSPGAAPAGAVVHPRLPRHARRAQLRRDRCGACRRHGARRDRGDDPLHGRPRPRHRPQARDAGRSAGDGRGRPVARRAGRRELRDGRASEPRDGLGKLRPRFPARLQAHS</sequence>
<dbReference type="EMBL" id="SLVX01000011">
    <property type="protein sequence ID" value="TCN42619.1"/>
    <property type="molecule type" value="Genomic_DNA"/>
</dbReference>
<feature type="transmembrane region" description="Helical" evidence="8">
    <location>
        <begin position="79"/>
        <end position="98"/>
    </location>
</feature>
<comment type="subcellular location">
    <subcellularLocation>
        <location evidence="1">Cell membrane</location>
        <topology evidence="1">Multi-pass membrane protein</topology>
    </subcellularLocation>
</comment>
<reference evidence="9 10" key="1">
    <citation type="submission" date="2019-03" db="EMBL/GenBank/DDBJ databases">
        <title>Genomic Encyclopedia of Type Strains, Phase IV (KMG-IV): sequencing the most valuable type-strain genomes for metagenomic binning, comparative biology and taxonomic classification.</title>
        <authorList>
            <person name="Goeker M."/>
        </authorList>
    </citation>
    <scope>NUCLEOTIDE SEQUENCE [LARGE SCALE GENOMIC DNA]</scope>
    <source>
        <strain evidence="9 10">DSM 18401</strain>
    </source>
</reference>
<proteinExistence type="inferred from homology"/>
<dbReference type="InterPro" id="IPR018383">
    <property type="entry name" value="UPF0324_pro"/>
</dbReference>
<dbReference type="Pfam" id="PF03601">
    <property type="entry name" value="Cons_hypoth698"/>
    <property type="match status" value="1"/>
</dbReference>
<evidence type="ECO:0000256" key="2">
    <source>
        <dbReference type="ARBA" id="ARBA00007977"/>
    </source>
</evidence>
<keyword evidence="4 8" id="KW-0812">Transmembrane</keyword>
<keyword evidence="5 8" id="KW-1133">Transmembrane helix</keyword>
<evidence type="ECO:0000256" key="7">
    <source>
        <dbReference type="SAM" id="MobiDB-lite"/>
    </source>
</evidence>
<feature type="transmembrane region" description="Helical" evidence="8">
    <location>
        <begin position="134"/>
        <end position="155"/>
    </location>
</feature>
<feature type="transmembrane region" description="Helical" evidence="8">
    <location>
        <begin position="44"/>
        <end position="63"/>
    </location>
</feature>
<evidence type="ECO:0000256" key="6">
    <source>
        <dbReference type="ARBA" id="ARBA00023136"/>
    </source>
</evidence>
<dbReference type="AlphaFoldDB" id="A0A4R2CT96"/>
<comment type="caution">
    <text evidence="9">The sequence shown here is derived from an EMBL/GenBank/DDBJ whole genome shotgun (WGS) entry which is preliminary data.</text>
</comment>